<keyword evidence="1" id="KW-0812">Transmembrane</keyword>
<name>A0A1G6LUH0_9BACT</name>
<dbReference type="Pfam" id="PF09682">
    <property type="entry name" value="Phage_holin_6_1"/>
    <property type="match status" value="1"/>
</dbReference>
<keyword evidence="1" id="KW-1133">Transmembrane helix</keyword>
<evidence type="ECO:0000313" key="3">
    <source>
        <dbReference type="Proteomes" id="UP000199322"/>
    </source>
</evidence>
<organism evidence="2 3">
    <name type="scientific">Geotoga petraea</name>
    <dbReference type="NCBI Taxonomy" id="28234"/>
    <lineage>
        <taxon>Bacteria</taxon>
        <taxon>Thermotogati</taxon>
        <taxon>Thermotogota</taxon>
        <taxon>Thermotogae</taxon>
        <taxon>Petrotogales</taxon>
        <taxon>Petrotogaceae</taxon>
        <taxon>Geotoga</taxon>
    </lineage>
</organism>
<evidence type="ECO:0000256" key="1">
    <source>
        <dbReference type="SAM" id="Phobius"/>
    </source>
</evidence>
<dbReference type="AlphaFoldDB" id="A0A1G6LUH0"/>
<dbReference type="InterPro" id="IPR010026">
    <property type="entry name" value="Phage_holin_LL-H"/>
</dbReference>
<dbReference type="Proteomes" id="UP000199322">
    <property type="component" value="Unassembled WGS sequence"/>
</dbReference>
<keyword evidence="1" id="KW-0472">Membrane</keyword>
<protein>
    <submittedName>
        <fullName evidence="2">Bacteriophage holin of superfamily 6 (Holin_LLH)</fullName>
    </submittedName>
</protein>
<accession>A0A1G6LUH0</accession>
<dbReference type="STRING" id="28234.SAMN04488588_1150"/>
<sequence>MGMFQEIISTVILGLIFYFGNMFLQKFGNLKEDESKNQKWQEIINVINDIVLAVEESSKFRKMTSEEKREYAYRQVAKYANELGISVDEEFIKNLIDANVKKMRDEGKEYKKEANV</sequence>
<dbReference type="EMBL" id="FMYV01000004">
    <property type="protein sequence ID" value="SDC46912.1"/>
    <property type="molecule type" value="Genomic_DNA"/>
</dbReference>
<gene>
    <name evidence="2" type="ORF">SAMN04488588_1150</name>
</gene>
<reference evidence="2 3" key="1">
    <citation type="submission" date="2016-10" db="EMBL/GenBank/DDBJ databases">
        <authorList>
            <person name="de Groot N.N."/>
        </authorList>
    </citation>
    <scope>NUCLEOTIDE SEQUENCE [LARGE SCALE GENOMIC DNA]</scope>
    <source>
        <strain evidence="2 3">WG14</strain>
    </source>
</reference>
<evidence type="ECO:0000313" key="2">
    <source>
        <dbReference type="EMBL" id="SDC46912.1"/>
    </source>
</evidence>
<feature type="transmembrane region" description="Helical" evidence="1">
    <location>
        <begin position="6"/>
        <end position="24"/>
    </location>
</feature>
<dbReference type="RefSeq" id="WP_091403539.1">
    <property type="nucleotide sequence ID" value="NZ_FMYV01000004.1"/>
</dbReference>
<proteinExistence type="predicted"/>
<keyword evidence="3" id="KW-1185">Reference proteome</keyword>